<dbReference type="EMBL" id="PDUD01000056">
    <property type="protein sequence ID" value="PHN01387.1"/>
    <property type="molecule type" value="Genomic_DNA"/>
</dbReference>
<organism evidence="2 3">
    <name type="scientific">Flavilitoribacter nigricans (strain ATCC 23147 / DSM 23189 / NBRC 102662 / NCIMB 1420 / SS-2)</name>
    <name type="common">Lewinella nigricans</name>
    <dbReference type="NCBI Taxonomy" id="1122177"/>
    <lineage>
        <taxon>Bacteria</taxon>
        <taxon>Pseudomonadati</taxon>
        <taxon>Bacteroidota</taxon>
        <taxon>Saprospiria</taxon>
        <taxon>Saprospirales</taxon>
        <taxon>Lewinellaceae</taxon>
        <taxon>Flavilitoribacter</taxon>
    </lineage>
</organism>
<reference evidence="2 3" key="1">
    <citation type="submission" date="2017-10" db="EMBL/GenBank/DDBJ databases">
        <title>The draft genome sequence of Lewinella nigricans NBRC 102662.</title>
        <authorList>
            <person name="Wang K."/>
        </authorList>
    </citation>
    <scope>NUCLEOTIDE SEQUENCE [LARGE SCALE GENOMIC DNA]</scope>
    <source>
        <strain evidence="2 3">NBRC 102662</strain>
    </source>
</reference>
<gene>
    <name evidence="2" type="ORF">CRP01_37620</name>
</gene>
<feature type="signal peptide" evidence="1">
    <location>
        <begin position="1"/>
        <end position="21"/>
    </location>
</feature>
<keyword evidence="3" id="KW-1185">Reference proteome</keyword>
<protein>
    <recommendedName>
        <fullName evidence="4">Gliding motility-associated C-terminal domain-containing protein</fullName>
    </recommendedName>
</protein>
<dbReference type="InterPro" id="IPR026341">
    <property type="entry name" value="T9SS_type_B"/>
</dbReference>
<keyword evidence="1" id="KW-0732">Signal</keyword>
<dbReference type="Pfam" id="PF13585">
    <property type="entry name" value="CHU_C"/>
    <property type="match status" value="1"/>
</dbReference>
<evidence type="ECO:0000256" key="1">
    <source>
        <dbReference type="SAM" id="SignalP"/>
    </source>
</evidence>
<dbReference type="AlphaFoldDB" id="A0A2D0MYT8"/>
<dbReference type="Gene3D" id="2.60.40.10">
    <property type="entry name" value="Immunoglobulins"/>
    <property type="match status" value="1"/>
</dbReference>
<dbReference type="RefSeq" id="WP_099155256.1">
    <property type="nucleotide sequence ID" value="NZ_PDUD01000056.1"/>
</dbReference>
<name>A0A2D0MYT8_FLAN2</name>
<dbReference type="OrthoDB" id="9765926at2"/>
<proteinExistence type="predicted"/>
<evidence type="ECO:0000313" key="2">
    <source>
        <dbReference type="EMBL" id="PHN01387.1"/>
    </source>
</evidence>
<evidence type="ECO:0008006" key="4">
    <source>
        <dbReference type="Google" id="ProtNLM"/>
    </source>
</evidence>
<feature type="chain" id="PRO_5013288311" description="Gliding motility-associated C-terminal domain-containing protein" evidence="1">
    <location>
        <begin position="22"/>
        <end position="527"/>
    </location>
</feature>
<comment type="caution">
    <text evidence="2">The sequence shown here is derived from an EMBL/GenBank/DDBJ whole genome shotgun (WGS) entry which is preliminary data.</text>
</comment>
<accession>A0A2D0MYT8</accession>
<dbReference type="Proteomes" id="UP000223913">
    <property type="component" value="Unassembled WGS sequence"/>
</dbReference>
<dbReference type="InterPro" id="IPR013783">
    <property type="entry name" value="Ig-like_fold"/>
</dbReference>
<evidence type="ECO:0000313" key="3">
    <source>
        <dbReference type="Proteomes" id="UP000223913"/>
    </source>
</evidence>
<sequence length="527" mass="58234">MPPQLKLCLWALVWINFTVSAPVSLPGPEICNNGLDDDQDGRIDLNDEDCYCEPLEQPSLIPNPSFEEQDCCPDHHSQIDCASGWKQASEGTPDYYHICDYVGSHHPPLPLPDGDGYVGIIDGSFTGNYIPALKEYVGICLETPLETDTLYRLEFYTGFLSKTTSPDIELALFGTSDCAALPFGIGDNAFGCPANSPDWIQLGSVSVSGENQWVKSQFKVRPNREIRAVAFGPSCRLRSATNNTYHLVDQLVLKENTNFDLGIKAKGQACTDDLVFQITPQEGYSYQWYKDGVAIPQATQSSLFNPPGRGSYQVRLEDPEGCKVSKAYRYAPPSQFVQTIQTFCAGEPFLFNDRQLTEPGTYWDTLTTANNCDSIVQLKLQVRYSEETHVSTKIFPDESYQVGPYTITSPGEYIRTLSTASGCDSLVYVNLAFYGVYVPNAFSPNGDHVNDVFSIYGDLDLAEIISLKVIDRWGALVYQGNTLDPGKGWDGTVNGNTAPTGVYAYAAEVRMTDDNHRTLRGLLTLVK</sequence>
<dbReference type="NCBIfam" id="TIGR04131">
    <property type="entry name" value="Bac_Flav_CTERM"/>
    <property type="match status" value="1"/>
</dbReference>